<protein>
    <submittedName>
        <fullName evidence="3">Uncharacterized protein</fullName>
    </submittedName>
</protein>
<feature type="compositionally biased region" description="Basic and acidic residues" evidence="1">
    <location>
        <begin position="200"/>
        <end position="213"/>
    </location>
</feature>
<evidence type="ECO:0000313" key="3">
    <source>
        <dbReference type="EMBL" id="CAK9260247.1"/>
    </source>
</evidence>
<proteinExistence type="predicted"/>
<sequence>MVMEDMWSVPARNFQHRRQFGEMAGARKMVHEPWSMAKKLGEAVIRSVPFLVAAMLPWISTYVQPPESVLRMKEVMAEWCTPSLCFVFLVVGIMVATPGVLNGAQSRGGLQDRGDVYQRHVTVLQREALRMPDIFSVGESITPLSIPAPARVPVPIRDFPAVRPPPAFYRDVRGLGKSASTPLPRFEDLTPAKISATQSLDRESYFPRPREPVMSHSSSYQDPVMSNSNSFNERLASGARRSPAAAAAAATPVFERDYPNVSAASAAASMSTASVPAVQLEVPASTSPAPTSMRSFEGSGSPLPTTTTTPTAHVIDHDLPASSLSSPTISHGDIVAAPAPSPRPTPAPTASFVQEIPSVSTTRPPTPSTRASTSATPTPPPASPVVVVQEVVATSPPVVAVLPPASPTDSSRVADHPGSPIPNEDLADSPPATPTASPPPLPPGSPPATPMDSLPPPPPPPLHSPRSSLNATVIAPVEVHLSPIRTRKSQRSTGSRTGSSSSSLRESSMGKPPSHRSLHHMGQQPMSVPSKGSTSAAQKHEGESSLGIKAAVPQLQPKHDSAPGEAMKERPFATGSGSVSGNAAEDTNLKPADDDVDQRVEAFLANFRQQMRLQRQESLLRQQRGEE</sequence>
<evidence type="ECO:0000256" key="1">
    <source>
        <dbReference type="SAM" id="MobiDB-lite"/>
    </source>
</evidence>
<feature type="compositionally biased region" description="Low complexity" evidence="1">
    <location>
        <begin position="491"/>
        <end position="510"/>
    </location>
</feature>
<feature type="compositionally biased region" description="Basic and acidic residues" evidence="1">
    <location>
        <begin position="557"/>
        <end position="571"/>
    </location>
</feature>
<dbReference type="Proteomes" id="UP001497444">
    <property type="component" value="Chromosome 13"/>
</dbReference>
<keyword evidence="2" id="KW-0812">Transmembrane</keyword>
<feature type="compositionally biased region" description="Polar residues" evidence="1">
    <location>
        <begin position="215"/>
        <end position="230"/>
    </location>
</feature>
<feature type="compositionally biased region" description="Low complexity" evidence="1">
    <location>
        <begin position="357"/>
        <end position="376"/>
    </location>
</feature>
<dbReference type="Pfam" id="PF05553">
    <property type="entry name" value="DUF761"/>
    <property type="match status" value="1"/>
</dbReference>
<keyword evidence="4" id="KW-1185">Reference proteome</keyword>
<keyword evidence="2" id="KW-1133">Transmembrane helix</keyword>
<dbReference type="InterPro" id="IPR008480">
    <property type="entry name" value="DUF761_pln"/>
</dbReference>
<dbReference type="EMBL" id="OZ020108">
    <property type="protein sequence ID" value="CAK9260247.1"/>
    <property type="molecule type" value="Genomic_DNA"/>
</dbReference>
<evidence type="ECO:0000256" key="2">
    <source>
        <dbReference type="SAM" id="Phobius"/>
    </source>
</evidence>
<feature type="compositionally biased region" description="Pro residues" evidence="1">
    <location>
        <begin position="431"/>
        <end position="463"/>
    </location>
</feature>
<feature type="compositionally biased region" description="Polar residues" evidence="1">
    <location>
        <begin position="524"/>
        <end position="537"/>
    </location>
</feature>
<reference evidence="3" key="1">
    <citation type="submission" date="2024-02" db="EMBL/GenBank/DDBJ databases">
        <authorList>
            <consortium name="ELIXIR-Norway"/>
            <consortium name="Elixir Norway"/>
        </authorList>
    </citation>
    <scope>NUCLEOTIDE SEQUENCE</scope>
</reference>
<feature type="compositionally biased region" description="Polar residues" evidence="1">
    <location>
        <begin position="284"/>
        <end position="294"/>
    </location>
</feature>
<organism evidence="3 4">
    <name type="scientific">Sphagnum jensenii</name>
    <dbReference type="NCBI Taxonomy" id="128206"/>
    <lineage>
        <taxon>Eukaryota</taxon>
        <taxon>Viridiplantae</taxon>
        <taxon>Streptophyta</taxon>
        <taxon>Embryophyta</taxon>
        <taxon>Bryophyta</taxon>
        <taxon>Sphagnophytina</taxon>
        <taxon>Sphagnopsida</taxon>
        <taxon>Sphagnales</taxon>
        <taxon>Sphagnaceae</taxon>
        <taxon>Sphagnum</taxon>
    </lineage>
</organism>
<name>A0ABP0W3W1_9BRYO</name>
<feature type="region of interest" description="Disordered" evidence="1">
    <location>
        <begin position="402"/>
        <end position="595"/>
    </location>
</feature>
<feature type="region of interest" description="Disordered" evidence="1">
    <location>
        <begin position="282"/>
        <end position="382"/>
    </location>
</feature>
<gene>
    <name evidence="3" type="ORF">CSSPJE1EN1_LOCUS5725</name>
</gene>
<evidence type="ECO:0000313" key="4">
    <source>
        <dbReference type="Proteomes" id="UP001497444"/>
    </source>
</evidence>
<accession>A0ABP0W3W1</accession>
<feature type="transmembrane region" description="Helical" evidence="2">
    <location>
        <begin position="75"/>
        <end position="96"/>
    </location>
</feature>
<feature type="region of interest" description="Disordered" evidence="1">
    <location>
        <begin position="191"/>
        <end position="230"/>
    </location>
</feature>
<keyword evidence="2" id="KW-0472">Membrane</keyword>